<dbReference type="EMBL" id="VSSQ01000077">
    <property type="protein sequence ID" value="MPL73967.1"/>
    <property type="molecule type" value="Genomic_DNA"/>
</dbReference>
<feature type="domain" description="CBS" evidence="9">
    <location>
        <begin position="290"/>
        <end position="347"/>
    </location>
</feature>
<evidence type="ECO:0000256" key="1">
    <source>
        <dbReference type="ARBA" id="ARBA00004651"/>
    </source>
</evidence>
<name>A0A644U4W2_9ZZZZ</name>
<keyword evidence="2" id="KW-1003">Cell membrane</keyword>
<evidence type="ECO:0000259" key="9">
    <source>
        <dbReference type="PROSITE" id="PS51371"/>
    </source>
</evidence>
<feature type="transmembrane region" description="Helical" evidence="8">
    <location>
        <begin position="102"/>
        <end position="128"/>
    </location>
</feature>
<comment type="caution">
    <text evidence="11">The sequence shown here is derived from an EMBL/GenBank/DDBJ whole genome shotgun (WGS) entry which is preliminary data.</text>
</comment>
<comment type="subcellular location">
    <subcellularLocation>
        <location evidence="1">Cell membrane</location>
        <topology evidence="1">Multi-pass membrane protein</topology>
    </subcellularLocation>
</comment>
<evidence type="ECO:0000256" key="6">
    <source>
        <dbReference type="ARBA" id="ARBA00023122"/>
    </source>
</evidence>
<proteinExistence type="predicted"/>
<dbReference type="Pfam" id="PF01595">
    <property type="entry name" value="CNNM"/>
    <property type="match status" value="1"/>
</dbReference>
<feature type="domain" description="CNNM transmembrane" evidence="10">
    <location>
        <begin position="3"/>
        <end position="209"/>
    </location>
</feature>
<dbReference type="PROSITE" id="PS51371">
    <property type="entry name" value="CBS"/>
    <property type="match status" value="2"/>
</dbReference>
<dbReference type="PANTHER" id="PTHR43099:SF2">
    <property type="entry name" value="UPF0053 PROTEIN YRKA"/>
    <property type="match status" value="1"/>
</dbReference>
<evidence type="ECO:0000313" key="11">
    <source>
        <dbReference type="EMBL" id="MPL73967.1"/>
    </source>
</evidence>
<dbReference type="Pfam" id="PF03471">
    <property type="entry name" value="CorC_HlyC"/>
    <property type="match status" value="1"/>
</dbReference>
<dbReference type="FunFam" id="3.10.580.10:FF:000002">
    <property type="entry name" value="Magnesium/cobalt efflux protein CorC"/>
    <property type="match status" value="1"/>
</dbReference>
<sequence>MDPDIQSILMLVLAIFLVFLNGFFVLSEFAIVKVRKSRLEELVKQGKSGASLALKMSNSLDTYLSATQLGITFSSLALGWIGEPALAKLIEPPFTYFFGDNSVLLHTVSFIIAFTLITFLHVVLGEIVPKSVAIAKAEIMSLYIARPLHIFWIVFYPFIRFFDIVAGFVVRRLGIQPATAHELAHSEEEIRIIVNESFKGGYIDSVESEIIKNAIDFSETVAKEIMTPRKDMICINSEKSFEENLERIISTRFTRYPYCHGGKDNITGMIHTRDLLNDALDGKKIDISKFVRPIIMVPENTSISKILTRMNKSRIHIALVIDEYGGTSGLLTMDDILEEIIGETTDEHDPKQETIKKIDENTYEFDGMVNIEKVEEILNITFDETELSVTIGGRIFHLIGRLPIVGDVVEDKECTYKILELQNNRIKKILCTKRIEEDANEETRV</sequence>
<feature type="transmembrane region" description="Helical" evidence="8">
    <location>
        <begin position="6"/>
        <end position="32"/>
    </location>
</feature>
<evidence type="ECO:0000256" key="3">
    <source>
        <dbReference type="ARBA" id="ARBA00022692"/>
    </source>
</evidence>
<dbReference type="SMART" id="SM00116">
    <property type="entry name" value="CBS"/>
    <property type="match status" value="2"/>
</dbReference>
<keyword evidence="3 8" id="KW-0812">Transmembrane</keyword>
<dbReference type="InterPro" id="IPR002550">
    <property type="entry name" value="CNNM"/>
</dbReference>
<evidence type="ECO:0000256" key="5">
    <source>
        <dbReference type="ARBA" id="ARBA00022989"/>
    </source>
</evidence>
<dbReference type="PANTHER" id="PTHR43099">
    <property type="entry name" value="UPF0053 PROTEIN YRKA"/>
    <property type="match status" value="1"/>
</dbReference>
<dbReference type="GO" id="GO:0005886">
    <property type="term" value="C:plasma membrane"/>
    <property type="evidence" value="ECO:0007669"/>
    <property type="project" value="UniProtKB-SubCell"/>
</dbReference>
<organism evidence="11">
    <name type="scientific">bioreactor metagenome</name>
    <dbReference type="NCBI Taxonomy" id="1076179"/>
    <lineage>
        <taxon>unclassified sequences</taxon>
        <taxon>metagenomes</taxon>
        <taxon>ecological metagenomes</taxon>
    </lineage>
</organism>
<gene>
    <name evidence="11" type="ORF">SDC9_19776</name>
</gene>
<dbReference type="Gene3D" id="3.10.580.10">
    <property type="entry name" value="CBS-domain"/>
    <property type="match status" value="1"/>
</dbReference>
<evidence type="ECO:0000256" key="2">
    <source>
        <dbReference type="ARBA" id="ARBA00022475"/>
    </source>
</evidence>
<dbReference type="Gene3D" id="3.30.465.10">
    <property type="match status" value="1"/>
</dbReference>
<evidence type="ECO:0000259" key="10">
    <source>
        <dbReference type="PROSITE" id="PS51846"/>
    </source>
</evidence>
<dbReference type="GO" id="GO:0050660">
    <property type="term" value="F:flavin adenine dinucleotide binding"/>
    <property type="evidence" value="ECO:0007669"/>
    <property type="project" value="InterPro"/>
</dbReference>
<dbReference type="InterPro" id="IPR005170">
    <property type="entry name" value="Transptr-assoc_dom"/>
</dbReference>
<evidence type="ECO:0000256" key="7">
    <source>
        <dbReference type="ARBA" id="ARBA00023136"/>
    </source>
</evidence>
<evidence type="ECO:0000256" key="8">
    <source>
        <dbReference type="SAM" id="Phobius"/>
    </source>
</evidence>
<keyword evidence="4" id="KW-0677">Repeat</keyword>
<feature type="domain" description="CBS" evidence="9">
    <location>
        <begin position="226"/>
        <end position="285"/>
    </location>
</feature>
<evidence type="ECO:0008006" key="12">
    <source>
        <dbReference type="Google" id="ProtNLM"/>
    </source>
</evidence>
<dbReference type="SUPFAM" id="SSF54631">
    <property type="entry name" value="CBS-domain pair"/>
    <property type="match status" value="1"/>
</dbReference>
<dbReference type="InterPro" id="IPR051676">
    <property type="entry name" value="UPF0053_domain"/>
</dbReference>
<dbReference type="AlphaFoldDB" id="A0A644U4W2"/>
<feature type="transmembrane region" description="Helical" evidence="8">
    <location>
        <begin position="149"/>
        <end position="170"/>
    </location>
</feature>
<dbReference type="PROSITE" id="PS51846">
    <property type="entry name" value="CNNM"/>
    <property type="match status" value="1"/>
</dbReference>
<dbReference type="InterPro" id="IPR000644">
    <property type="entry name" value="CBS_dom"/>
</dbReference>
<dbReference type="InterPro" id="IPR046342">
    <property type="entry name" value="CBS_dom_sf"/>
</dbReference>
<dbReference type="InterPro" id="IPR036318">
    <property type="entry name" value="FAD-bd_PCMH-like_sf"/>
</dbReference>
<keyword evidence="5 8" id="KW-1133">Transmembrane helix</keyword>
<keyword evidence="7 8" id="KW-0472">Membrane</keyword>
<keyword evidence="6" id="KW-0129">CBS domain</keyword>
<dbReference type="Pfam" id="PF00571">
    <property type="entry name" value="CBS"/>
    <property type="match status" value="2"/>
</dbReference>
<protein>
    <recommendedName>
        <fullName evidence="12">Magnesium and cobalt efflux protein CorC</fullName>
    </recommendedName>
</protein>
<dbReference type="InterPro" id="IPR016169">
    <property type="entry name" value="FAD-bd_PCMH_sub2"/>
</dbReference>
<reference evidence="11" key="1">
    <citation type="submission" date="2019-08" db="EMBL/GenBank/DDBJ databases">
        <authorList>
            <person name="Kucharzyk K."/>
            <person name="Murdoch R.W."/>
            <person name="Higgins S."/>
            <person name="Loffler F."/>
        </authorList>
    </citation>
    <scope>NUCLEOTIDE SEQUENCE</scope>
</reference>
<dbReference type="CDD" id="cd04590">
    <property type="entry name" value="CBS_pair_CorC_HlyC_assoc"/>
    <property type="match status" value="1"/>
</dbReference>
<evidence type="ECO:0000256" key="4">
    <source>
        <dbReference type="ARBA" id="ARBA00022737"/>
    </source>
</evidence>
<dbReference type="SUPFAM" id="SSF56176">
    <property type="entry name" value="FAD-binding/transporter-associated domain-like"/>
    <property type="match status" value="1"/>
</dbReference>
<feature type="transmembrane region" description="Helical" evidence="8">
    <location>
        <begin position="63"/>
        <end position="82"/>
    </location>
</feature>
<dbReference type="InterPro" id="IPR044751">
    <property type="entry name" value="Ion_transp-like_CBS"/>
</dbReference>
<accession>A0A644U4W2</accession>
<dbReference type="SMART" id="SM01091">
    <property type="entry name" value="CorC_HlyC"/>
    <property type="match status" value="1"/>
</dbReference>